<dbReference type="AlphaFoldDB" id="A0A1X0DNW3"/>
<dbReference type="Pfam" id="PF00975">
    <property type="entry name" value="Thioesterase"/>
    <property type="match status" value="1"/>
</dbReference>
<evidence type="ECO:0000256" key="2">
    <source>
        <dbReference type="ARBA" id="ARBA00015007"/>
    </source>
</evidence>
<sequence length="246" mass="26848">MNTRTLALQPWIKHFPGDAGTGATVLFPHAGGAATAYRPLAGALAATGADTFVMQYPQRADRLADPAPESIEEIAEELFAAGDWRRAGRLRLFGHCMGALVAFEFARAAQRRGVPVAEVWCSAGQAPWTVAGSPPAPLTDREVLADMVDLDGTDPRLLADEDFVELLLMAVRADYRAFNRYSCDRTTRIDADVHVLGGRDDHRISEDMLRGWEFHTSGAFTCTLFDGGHFYINDHTDTVAELIGRG</sequence>
<dbReference type="Gene3D" id="3.40.50.1820">
    <property type="entry name" value="alpha/beta hydrolase"/>
    <property type="match status" value="1"/>
</dbReference>
<gene>
    <name evidence="6" type="ORF">BST26_00415</name>
</gene>
<evidence type="ECO:0000313" key="7">
    <source>
        <dbReference type="Proteomes" id="UP000192801"/>
    </source>
</evidence>
<proteinExistence type="inferred from homology"/>
<evidence type="ECO:0000256" key="4">
    <source>
        <dbReference type="ARBA" id="ARBA00024293"/>
    </source>
</evidence>
<dbReference type="InterPro" id="IPR029058">
    <property type="entry name" value="AB_hydrolase_fold"/>
</dbReference>
<keyword evidence="7" id="KW-1185">Reference proteome</keyword>
<comment type="caution">
    <text evidence="6">The sequence shown here is derived from an EMBL/GenBank/DDBJ whole genome shotgun (WGS) entry which is preliminary data.</text>
</comment>
<evidence type="ECO:0000259" key="5">
    <source>
        <dbReference type="Pfam" id="PF00975"/>
    </source>
</evidence>
<dbReference type="GO" id="GO:0008610">
    <property type="term" value="P:lipid biosynthetic process"/>
    <property type="evidence" value="ECO:0007669"/>
    <property type="project" value="TreeGrafter"/>
</dbReference>
<dbReference type="RefSeq" id="WP_083028837.1">
    <property type="nucleotide sequence ID" value="NZ_AP022618.1"/>
</dbReference>
<dbReference type="PANTHER" id="PTHR11487:SF0">
    <property type="entry name" value="S-ACYL FATTY ACID SYNTHASE THIOESTERASE, MEDIUM CHAIN"/>
    <property type="match status" value="1"/>
</dbReference>
<keyword evidence="3" id="KW-0843">Virulence</keyword>
<reference evidence="6 7" key="1">
    <citation type="submission" date="2016-12" db="EMBL/GenBank/DDBJ databases">
        <title>The new phylogeny of genus Mycobacterium.</title>
        <authorList>
            <person name="Tortoli E."/>
            <person name="Trovato A."/>
            <person name="Cirillo D.M."/>
        </authorList>
    </citation>
    <scope>NUCLEOTIDE SEQUENCE [LARGE SCALE GENOMIC DNA]</scope>
    <source>
        <strain evidence="6 7">DSM 45130</strain>
    </source>
</reference>
<accession>A0A1X0DNW3</accession>
<protein>
    <recommendedName>
        <fullName evidence="2">Thioesterase TesA</fullName>
    </recommendedName>
</protein>
<dbReference type="Proteomes" id="UP000192801">
    <property type="component" value="Unassembled WGS sequence"/>
</dbReference>
<feature type="domain" description="Thioesterase" evidence="5">
    <location>
        <begin position="25"/>
        <end position="244"/>
    </location>
</feature>
<dbReference type="SUPFAM" id="SSF53474">
    <property type="entry name" value="alpha/beta-Hydrolases"/>
    <property type="match status" value="1"/>
</dbReference>
<evidence type="ECO:0000256" key="3">
    <source>
        <dbReference type="ARBA" id="ARBA00023026"/>
    </source>
</evidence>
<dbReference type="EMBL" id="MVHS01000001">
    <property type="protein sequence ID" value="ORA74083.1"/>
    <property type="molecule type" value="Genomic_DNA"/>
</dbReference>
<comment type="similarity">
    <text evidence="1">Belongs to the thioesterase family.</text>
</comment>
<evidence type="ECO:0000256" key="1">
    <source>
        <dbReference type="ARBA" id="ARBA00007169"/>
    </source>
</evidence>
<dbReference type="InterPro" id="IPR012223">
    <property type="entry name" value="TEII"/>
</dbReference>
<dbReference type="InterPro" id="IPR001031">
    <property type="entry name" value="Thioesterase"/>
</dbReference>
<dbReference type="PANTHER" id="PTHR11487">
    <property type="entry name" value="THIOESTERASE"/>
    <property type="match status" value="1"/>
</dbReference>
<dbReference type="STRING" id="444597.BST26_00415"/>
<name>A0A1X0DNW3_9MYCO</name>
<evidence type="ECO:0000313" key="6">
    <source>
        <dbReference type="EMBL" id="ORA74083.1"/>
    </source>
</evidence>
<organism evidence="6 7">
    <name type="scientific">Mycolicibacterium insubricum</name>
    <dbReference type="NCBI Taxonomy" id="444597"/>
    <lineage>
        <taxon>Bacteria</taxon>
        <taxon>Bacillati</taxon>
        <taxon>Actinomycetota</taxon>
        <taxon>Actinomycetes</taxon>
        <taxon>Mycobacteriales</taxon>
        <taxon>Mycobacteriaceae</taxon>
        <taxon>Mycolicibacterium</taxon>
    </lineage>
</organism>
<dbReference type="OrthoDB" id="8480037at2"/>
<comment type="catalytic activity">
    <reaction evidence="4">
        <text>a fatty acyl-CoA + H2O = a fatty acid + CoA + H(+)</text>
        <dbReference type="Rhea" id="RHEA:16781"/>
        <dbReference type="ChEBI" id="CHEBI:15377"/>
        <dbReference type="ChEBI" id="CHEBI:15378"/>
        <dbReference type="ChEBI" id="CHEBI:28868"/>
        <dbReference type="ChEBI" id="CHEBI:57287"/>
        <dbReference type="ChEBI" id="CHEBI:77636"/>
    </reaction>
</comment>